<sequence length="333" mass="35991">MRAMTTRRQFVAGALAGVAAGSLIGRAEAQSGTQIRISTAAPPSDFLAKALEQLKTEVEAANVGLNVSVHPASTLFKQGTEVPALQRGNLEMSTMTTFEVAQQVPALGLFNRGYLFKDYAHMRRVFDGPIGADYRKIVADKMGIEILATPYLGTRQVNLRQKRNVKSPADLAGVKMRMTAGPEWLLLGRSLGVSPVPMGMPEVYLALKTGTVDGQENPLSILNAAKFYEVTEQVILTSHMIQPVFFNIAKPVWDKLSAAQKKALQDAAIKTAKAGSDARLADETNIASALKQRGLSVDEIDLAPFRAEADKVYAGSDYAKSWDKALLDRALKA</sequence>
<dbReference type="Pfam" id="PF03480">
    <property type="entry name" value="DctP"/>
    <property type="match status" value="1"/>
</dbReference>
<dbReference type="Proteomes" id="UP000254889">
    <property type="component" value="Chromosome"/>
</dbReference>
<organism evidence="2 3">
    <name type="scientific">Pseudolabrys taiwanensis</name>
    <dbReference type="NCBI Taxonomy" id="331696"/>
    <lineage>
        <taxon>Bacteria</taxon>
        <taxon>Pseudomonadati</taxon>
        <taxon>Pseudomonadota</taxon>
        <taxon>Alphaproteobacteria</taxon>
        <taxon>Hyphomicrobiales</taxon>
        <taxon>Xanthobacteraceae</taxon>
        <taxon>Pseudolabrys</taxon>
    </lineage>
</organism>
<accession>A0A346A1F7</accession>
<evidence type="ECO:0000313" key="2">
    <source>
        <dbReference type="EMBL" id="AXK83004.1"/>
    </source>
</evidence>
<dbReference type="GO" id="GO:0055085">
    <property type="term" value="P:transmembrane transport"/>
    <property type="evidence" value="ECO:0007669"/>
    <property type="project" value="InterPro"/>
</dbReference>
<name>A0A346A1F7_9HYPH</name>
<dbReference type="InterPro" id="IPR006311">
    <property type="entry name" value="TAT_signal"/>
</dbReference>
<dbReference type="AlphaFoldDB" id="A0A346A1F7"/>
<protein>
    <submittedName>
        <fullName evidence="2">C4-dicarboxylate ABC transporter</fullName>
    </submittedName>
</protein>
<proteinExistence type="predicted"/>
<dbReference type="PROSITE" id="PS51318">
    <property type="entry name" value="TAT"/>
    <property type="match status" value="1"/>
</dbReference>
<keyword evidence="1" id="KW-0732">Signal</keyword>
<evidence type="ECO:0000313" key="3">
    <source>
        <dbReference type="Proteomes" id="UP000254889"/>
    </source>
</evidence>
<keyword evidence="3" id="KW-1185">Reference proteome</keyword>
<evidence type="ECO:0000256" key="1">
    <source>
        <dbReference type="ARBA" id="ARBA00022729"/>
    </source>
</evidence>
<dbReference type="PANTHER" id="PTHR33376">
    <property type="match status" value="1"/>
</dbReference>
<dbReference type="InterPro" id="IPR018389">
    <property type="entry name" value="DctP_fam"/>
</dbReference>
<dbReference type="PANTHER" id="PTHR33376:SF4">
    <property type="entry name" value="SIALIC ACID-BINDING PERIPLASMIC PROTEIN SIAP"/>
    <property type="match status" value="1"/>
</dbReference>
<dbReference type="OrthoDB" id="9803763at2"/>
<gene>
    <name evidence="2" type="ORF">DW352_22250</name>
</gene>
<dbReference type="InterPro" id="IPR038404">
    <property type="entry name" value="TRAP_DctP_sf"/>
</dbReference>
<dbReference type="Gene3D" id="3.40.190.170">
    <property type="entry name" value="Bacterial extracellular solute-binding protein, family 7"/>
    <property type="match status" value="1"/>
</dbReference>
<reference evidence="2 3" key="1">
    <citation type="submission" date="2018-07" db="EMBL/GenBank/DDBJ databases">
        <authorList>
            <person name="Quirk P.G."/>
            <person name="Krulwich T.A."/>
        </authorList>
    </citation>
    <scope>NUCLEOTIDE SEQUENCE [LARGE SCALE GENOMIC DNA]</scope>
    <source>
        <strain evidence="2 3">CC-BB4</strain>
    </source>
</reference>
<dbReference type="EMBL" id="CP031417">
    <property type="protein sequence ID" value="AXK83004.1"/>
    <property type="molecule type" value="Genomic_DNA"/>
</dbReference>
<dbReference type="KEGG" id="ptaw:DW352_22250"/>
<dbReference type="NCBIfam" id="NF037995">
    <property type="entry name" value="TRAP_S1"/>
    <property type="match status" value="1"/>
</dbReference>